<dbReference type="EMBL" id="JAWQEG010004079">
    <property type="protein sequence ID" value="KAK3863088.1"/>
    <property type="molecule type" value="Genomic_DNA"/>
</dbReference>
<sequence>MSHQSVLPPQNLIVEPSQEVAAPPGIVEYKRCKDERGNHRALGDTWPDPRDPCTIWVCTLRGPVNMPLKQCDPPPPPPNSHCRVVVVDCCNTWECSTGRCTDESGHHELGDKWLDPTDPCTILTCTHSGIQKSNVRCPPIPPPPQEGCRMVKEQCCYVWRCSGCVDDNGVPHEEGSMWEDPRDPCTIHVCMNGRIQSFPKSVIEPCPRPGPKPHEGCVYALIDCCHQWNCTTSGCKDKYGKPRDIGEVWPDPTDSCYTFHCTPTGIERKRTFCPKISTPPHASCTLDLIGCCYNWTCPIRDVATIGHANLAQIPTALVVSAYNFKTSVTRIANVHLGTIVVLLLAVARNVYQKLNLAAAPRPILIPTLSVSALSTPVKETKTALEKGSAAILSVARNVWTLLFIEHVQQQYVNLVTQTLL</sequence>
<reference evidence="1" key="1">
    <citation type="submission" date="2023-10" db="EMBL/GenBank/DDBJ databases">
        <title>Genome assemblies of two species of porcelain crab, Petrolisthes cinctipes and Petrolisthes manimaculis (Anomura: Porcellanidae).</title>
        <authorList>
            <person name="Angst P."/>
        </authorList>
    </citation>
    <scope>NUCLEOTIDE SEQUENCE</scope>
    <source>
        <strain evidence="1">PB745_01</strain>
        <tissue evidence="1">Gill</tissue>
    </source>
</reference>
<protein>
    <submittedName>
        <fullName evidence="1">Uncharacterized protein</fullName>
    </submittedName>
</protein>
<dbReference type="Proteomes" id="UP001286313">
    <property type="component" value="Unassembled WGS sequence"/>
</dbReference>
<comment type="caution">
    <text evidence="1">The sequence shown here is derived from an EMBL/GenBank/DDBJ whole genome shotgun (WGS) entry which is preliminary data.</text>
</comment>
<organism evidence="1 2">
    <name type="scientific">Petrolisthes cinctipes</name>
    <name type="common">Flat porcelain crab</name>
    <dbReference type="NCBI Taxonomy" id="88211"/>
    <lineage>
        <taxon>Eukaryota</taxon>
        <taxon>Metazoa</taxon>
        <taxon>Ecdysozoa</taxon>
        <taxon>Arthropoda</taxon>
        <taxon>Crustacea</taxon>
        <taxon>Multicrustacea</taxon>
        <taxon>Malacostraca</taxon>
        <taxon>Eumalacostraca</taxon>
        <taxon>Eucarida</taxon>
        <taxon>Decapoda</taxon>
        <taxon>Pleocyemata</taxon>
        <taxon>Anomura</taxon>
        <taxon>Galatheoidea</taxon>
        <taxon>Porcellanidae</taxon>
        <taxon>Petrolisthes</taxon>
    </lineage>
</organism>
<proteinExistence type="predicted"/>
<name>A0AAE1EXW3_PETCI</name>
<gene>
    <name evidence="1" type="ORF">Pcinc_031103</name>
</gene>
<dbReference type="AlphaFoldDB" id="A0AAE1EXW3"/>
<accession>A0AAE1EXW3</accession>
<evidence type="ECO:0000313" key="2">
    <source>
        <dbReference type="Proteomes" id="UP001286313"/>
    </source>
</evidence>
<evidence type="ECO:0000313" key="1">
    <source>
        <dbReference type="EMBL" id="KAK3863088.1"/>
    </source>
</evidence>
<keyword evidence="2" id="KW-1185">Reference proteome</keyword>